<organism evidence="2 3">
    <name type="scientific">Datura stramonium</name>
    <name type="common">Jimsonweed</name>
    <name type="synonym">Common thornapple</name>
    <dbReference type="NCBI Taxonomy" id="4076"/>
    <lineage>
        <taxon>Eukaryota</taxon>
        <taxon>Viridiplantae</taxon>
        <taxon>Streptophyta</taxon>
        <taxon>Embryophyta</taxon>
        <taxon>Tracheophyta</taxon>
        <taxon>Spermatophyta</taxon>
        <taxon>Magnoliopsida</taxon>
        <taxon>eudicotyledons</taxon>
        <taxon>Gunneridae</taxon>
        <taxon>Pentapetalae</taxon>
        <taxon>asterids</taxon>
        <taxon>lamiids</taxon>
        <taxon>Solanales</taxon>
        <taxon>Solanaceae</taxon>
        <taxon>Solanoideae</taxon>
        <taxon>Datureae</taxon>
        <taxon>Datura</taxon>
    </lineage>
</organism>
<protein>
    <submittedName>
        <fullName evidence="2">Uncharacterized protein</fullName>
    </submittedName>
</protein>
<gene>
    <name evidence="2" type="ORF">HAX54_037797</name>
</gene>
<accession>A0ABS8SHQ8</accession>
<evidence type="ECO:0000313" key="3">
    <source>
        <dbReference type="Proteomes" id="UP000823775"/>
    </source>
</evidence>
<keyword evidence="3" id="KW-1185">Reference proteome</keyword>
<sequence>SPSEEHSAPNIPESPSPSTYTIIDNDPNIVVVESSSNTNTTTNHDTSAEVVMEPATSLHPELDARITSDQPPSPAEGFTIRSSRVTREPL</sequence>
<reference evidence="2 3" key="1">
    <citation type="journal article" date="2021" name="BMC Genomics">
        <title>Datura genome reveals duplications of psychoactive alkaloid biosynthetic genes and high mutation rate following tissue culture.</title>
        <authorList>
            <person name="Rajewski A."/>
            <person name="Carter-House D."/>
            <person name="Stajich J."/>
            <person name="Litt A."/>
        </authorList>
    </citation>
    <scope>NUCLEOTIDE SEQUENCE [LARGE SCALE GENOMIC DNA]</scope>
    <source>
        <strain evidence="2">AR-01</strain>
    </source>
</reference>
<feature type="region of interest" description="Disordered" evidence="1">
    <location>
        <begin position="1"/>
        <end position="24"/>
    </location>
</feature>
<feature type="region of interest" description="Disordered" evidence="1">
    <location>
        <begin position="64"/>
        <end position="90"/>
    </location>
</feature>
<feature type="non-terminal residue" evidence="2">
    <location>
        <position position="1"/>
    </location>
</feature>
<dbReference type="EMBL" id="JACEIK010000510">
    <property type="protein sequence ID" value="MCD7458297.1"/>
    <property type="molecule type" value="Genomic_DNA"/>
</dbReference>
<proteinExistence type="predicted"/>
<dbReference type="Proteomes" id="UP000823775">
    <property type="component" value="Unassembled WGS sequence"/>
</dbReference>
<name>A0ABS8SHQ8_DATST</name>
<comment type="caution">
    <text evidence="2">The sequence shown here is derived from an EMBL/GenBank/DDBJ whole genome shotgun (WGS) entry which is preliminary data.</text>
</comment>
<evidence type="ECO:0000313" key="2">
    <source>
        <dbReference type="EMBL" id="MCD7458297.1"/>
    </source>
</evidence>
<evidence type="ECO:0000256" key="1">
    <source>
        <dbReference type="SAM" id="MobiDB-lite"/>
    </source>
</evidence>